<reference evidence="2" key="1">
    <citation type="submission" date="2020-05" db="EMBL/GenBank/DDBJ databases">
        <authorList>
            <person name="Chiriac C."/>
            <person name="Salcher M."/>
            <person name="Ghai R."/>
            <person name="Kavagutti S V."/>
        </authorList>
    </citation>
    <scope>NUCLEOTIDE SEQUENCE</scope>
</reference>
<evidence type="ECO:0000313" key="2">
    <source>
        <dbReference type="EMBL" id="CAB4858888.1"/>
    </source>
</evidence>
<dbReference type="EMBL" id="CAFBLQ010000007">
    <property type="protein sequence ID" value="CAB4858888.1"/>
    <property type="molecule type" value="Genomic_DNA"/>
</dbReference>
<name>A0A6J7CPP9_9ZZZZ</name>
<dbReference type="InterPro" id="IPR007899">
    <property type="entry name" value="CHAD_dom"/>
</dbReference>
<evidence type="ECO:0000259" key="1">
    <source>
        <dbReference type="Pfam" id="PF05235"/>
    </source>
</evidence>
<sequence length="191" mass="21347">MRARKVKGLDPAGALADNAERIVRVRLDELWSFVPAALAPGAIGELHEMRIAAKRLRYVLEVTADACFGPFAHTAARRVREVQDLLGEIHDCDVQLPRVEALVAELRDADAQELLIRAAGAPDLDPAHAAELPHAQEWRGLLALEAYLRARRDLLAERFRDLWLDLERDGLRARLEFATGERPSHEEVQSA</sequence>
<accession>A0A6J7CPP9</accession>
<feature type="domain" description="CHAD" evidence="1">
    <location>
        <begin position="15"/>
        <end position="96"/>
    </location>
</feature>
<dbReference type="Pfam" id="PF05235">
    <property type="entry name" value="CHAD"/>
    <property type="match status" value="1"/>
</dbReference>
<dbReference type="AlphaFoldDB" id="A0A6J7CPP9"/>
<dbReference type="PANTHER" id="PTHR39339:SF1">
    <property type="entry name" value="CHAD DOMAIN-CONTAINING PROTEIN"/>
    <property type="match status" value="1"/>
</dbReference>
<dbReference type="Gene3D" id="1.40.20.10">
    <property type="entry name" value="CHAD domain"/>
    <property type="match status" value="1"/>
</dbReference>
<gene>
    <name evidence="2" type="ORF">UFOPK3423_00116</name>
</gene>
<dbReference type="PANTHER" id="PTHR39339">
    <property type="entry name" value="SLR1444 PROTEIN"/>
    <property type="match status" value="1"/>
</dbReference>
<organism evidence="2">
    <name type="scientific">freshwater metagenome</name>
    <dbReference type="NCBI Taxonomy" id="449393"/>
    <lineage>
        <taxon>unclassified sequences</taxon>
        <taxon>metagenomes</taxon>
        <taxon>ecological metagenomes</taxon>
    </lineage>
</organism>
<proteinExistence type="predicted"/>
<protein>
    <submittedName>
        <fullName evidence="2">Unannotated protein</fullName>
    </submittedName>
</protein>
<dbReference type="InterPro" id="IPR038186">
    <property type="entry name" value="CHAD_dom_sf"/>
</dbReference>